<protein>
    <recommendedName>
        <fullName evidence="6">C3H1-type domain-containing protein</fullName>
    </recommendedName>
</protein>
<feature type="zinc finger region" description="C3H1-type" evidence="4">
    <location>
        <begin position="129"/>
        <end position="157"/>
    </location>
</feature>
<dbReference type="InterPro" id="IPR000571">
    <property type="entry name" value="Znf_CCCH"/>
</dbReference>
<comment type="caution">
    <text evidence="7">The sequence shown here is derived from an EMBL/GenBank/DDBJ whole genome shotgun (WGS) entry which is preliminary data.</text>
</comment>
<feature type="compositionally biased region" description="Low complexity" evidence="5">
    <location>
        <begin position="73"/>
        <end position="83"/>
    </location>
</feature>
<dbReference type="GO" id="GO:0008270">
    <property type="term" value="F:zinc ion binding"/>
    <property type="evidence" value="ECO:0007669"/>
    <property type="project" value="UniProtKB-KW"/>
</dbReference>
<dbReference type="EMBL" id="PQFF01000310">
    <property type="protein sequence ID" value="RHZ62417.1"/>
    <property type="molecule type" value="Genomic_DNA"/>
</dbReference>
<evidence type="ECO:0000256" key="4">
    <source>
        <dbReference type="PROSITE-ProRule" id="PRU00723"/>
    </source>
</evidence>
<evidence type="ECO:0000256" key="2">
    <source>
        <dbReference type="ARBA" id="ARBA00022771"/>
    </source>
</evidence>
<feature type="region of interest" description="Disordered" evidence="5">
    <location>
        <begin position="62"/>
        <end position="84"/>
    </location>
</feature>
<dbReference type="Proteomes" id="UP000266861">
    <property type="component" value="Unassembled WGS sequence"/>
</dbReference>
<evidence type="ECO:0000256" key="3">
    <source>
        <dbReference type="ARBA" id="ARBA00022833"/>
    </source>
</evidence>
<evidence type="ECO:0000256" key="1">
    <source>
        <dbReference type="ARBA" id="ARBA00022723"/>
    </source>
</evidence>
<dbReference type="GO" id="GO:0005634">
    <property type="term" value="C:nucleus"/>
    <property type="evidence" value="ECO:0007669"/>
    <property type="project" value="TreeGrafter"/>
</dbReference>
<feature type="region of interest" description="Disordered" evidence="5">
    <location>
        <begin position="1"/>
        <end position="21"/>
    </location>
</feature>
<dbReference type="AlphaFoldDB" id="A0A397HHI8"/>
<accession>A0A397HHI8</accession>
<keyword evidence="2 4" id="KW-0863">Zinc-finger</keyword>
<evidence type="ECO:0000313" key="7">
    <source>
        <dbReference type="EMBL" id="RHZ62417.1"/>
    </source>
</evidence>
<feature type="domain" description="C3H1-type" evidence="6">
    <location>
        <begin position="212"/>
        <end position="240"/>
    </location>
</feature>
<dbReference type="Gene3D" id="4.10.1000.10">
    <property type="entry name" value="Zinc finger, CCCH-type"/>
    <property type="match status" value="1"/>
</dbReference>
<dbReference type="STRING" id="1348612.A0A397HHI8"/>
<evidence type="ECO:0000313" key="8">
    <source>
        <dbReference type="Proteomes" id="UP000266861"/>
    </source>
</evidence>
<reference evidence="7 8" key="1">
    <citation type="submission" date="2018-08" db="EMBL/GenBank/DDBJ databases">
        <title>Genome and evolution of the arbuscular mycorrhizal fungus Diversispora epigaea (formerly Glomus versiforme) and its bacterial endosymbionts.</title>
        <authorList>
            <person name="Sun X."/>
            <person name="Fei Z."/>
            <person name="Harrison M."/>
        </authorList>
    </citation>
    <scope>NUCLEOTIDE SEQUENCE [LARGE SCALE GENOMIC DNA]</scope>
    <source>
        <strain evidence="7 8">IT104</strain>
    </source>
</reference>
<dbReference type="Pfam" id="PF00642">
    <property type="entry name" value="zf-CCCH"/>
    <property type="match status" value="1"/>
</dbReference>
<feature type="compositionally biased region" description="Low complexity" evidence="5">
    <location>
        <begin position="1"/>
        <end position="19"/>
    </location>
</feature>
<feature type="zinc finger region" description="C3H1-type" evidence="4">
    <location>
        <begin position="212"/>
        <end position="240"/>
    </location>
</feature>
<dbReference type="PROSITE" id="PS50103">
    <property type="entry name" value="ZF_C3H1"/>
    <property type="match status" value="3"/>
</dbReference>
<keyword evidence="3 4" id="KW-0862">Zinc</keyword>
<gene>
    <name evidence="7" type="ORF">Glove_340g69</name>
</gene>
<feature type="zinc finger region" description="C3H1-type" evidence="4">
    <location>
        <begin position="161"/>
        <end position="184"/>
    </location>
</feature>
<proteinExistence type="predicted"/>
<keyword evidence="1 4" id="KW-0479">Metal-binding</keyword>
<evidence type="ECO:0000259" key="6">
    <source>
        <dbReference type="PROSITE" id="PS50103"/>
    </source>
</evidence>
<dbReference type="PANTHER" id="PTHR46156">
    <property type="entry name" value="CCCH ZINGC FINGER"/>
    <property type="match status" value="1"/>
</dbReference>
<dbReference type="SUPFAM" id="SSF90229">
    <property type="entry name" value="CCCH zinc finger"/>
    <property type="match status" value="1"/>
</dbReference>
<feature type="domain" description="C3H1-type" evidence="6">
    <location>
        <begin position="161"/>
        <end position="184"/>
    </location>
</feature>
<dbReference type="PANTHER" id="PTHR46156:SF1">
    <property type="entry name" value="ZINC FINGER CCCH DOMAIN-CONTAINING PROTEIN 3"/>
    <property type="match status" value="1"/>
</dbReference>
<sequence length="305" mass="35853">MSSFSANATNNHGTSNNNTYIQIKPNKMVRAELLQRELAKAPNPKYIRTKPNVIVRAEMANNSSGSSSKYANTQTSTSYSSQTPLAPYRTHGSYNSFRPQYNYTKYIKSNNKYVRQEVENNNLRPIKTKLINKYCIYFHKYGKCKDGDKCAYKHDPDRVAICKKWLRENKCKLGDKCTLQHEKSPHLIPYCRHFSHGLCINRNCHYTHVRVNPKAPRCEFFIKGKYCPKGFECKEKHEWAFPIFDEEEIEDAKEFGRQKNDDDDEKLRVKQPWEDVNEFTDGRFDYIPFEYSYDKKKTSVKKAKK</sequence>
<keyword evidence="8" id="KW-1185">Reference proteome</keyword>
<organism evidence="7 8">
    <name type="scientific">Diversispora epigaea</name>
    <dbReference type="NCBI Taxonomy" id="1348612"/>
    <lineage>
        <taxon>Eukaryota</taxon>
        <taxon>Fungi</taxon>
        <taxon>Fungi incertae sedis</taxon>
        <taxon>Mucoromycota</taxon>
        <taxon>Glomeromycotina</taxon>
        <taxon>Glomeromycetes</taxon>
        <taxon>Diversisporales</taxon>
        <taxon>Diversisporaceae</taxon>
        <taxon>Diversispora</taxon>
    </lineage>
</organism>
<evidence type="ECO:0000256" key="5">
    <source>
        <dbReference type="SAM" id="MobiDB-lite"/>
    </source>
</evidence>
<feature type="compositionally biased region" description="Polar residues" evidence="5">
    <location>
        <begin position="62"/>
        <end position="72"/>
    </location>
</feature>
<dbReference type="InterPro" id="IPR036855">
    <property type="entry name" value="Znf_CCCH_sf"/>
</dbReference>
<dbReference type="SMART" id="SM00356">
    <property type="entry name" value="ZnF_C3H1"/>
    <property type="match status" value="4"/>
</dbReference>
<name>A0A397HHI8_9GLOM</name>
<feature type="domain" description="C3H1-type" evidence="6">
    <location>
        <begin position="129"/>
        <end position="157"/>
    </location>
</feature>
<dbReference type="OrthoDB" id="410307at2759"/>